<keyword evidence="3" id="KW-0813">Transport</keyword>
<comment type="caution">
    <text evidence="7">Lacks conserved residue(s) required for the propagation of feature annotation.</text>
</comment>
<evidence type="ECO:0000313" key="9">
    <source>
        <dbReference type="Proteomes" id="UP001163046"/>
    </source>
</evidence>
<evidence type="ECO:0000256" key="3">
    <source>
        <dbReference type="ARBA" id="ARBA00022448"/>
    </source>
</evidence>
<accession>A0A9X0D8L3</accession>
<protein>
    <recommendedName>
        <fullName evidence="7">Battenin</fullName>
    </recommendedName>
</protein>
<feature type="transmembrane region" description="Helical" evidence="7">
    <location>
        <begin position="100"/>
        <end position="121"/>
    </location>
</feature>
<sequence>MRAYLTFAIKFQLQSSVSVLCESRVKMRGEQVDTKEPARNIVAFFLFGVLIKMPTSIIKAAAADILAGSSLATSSLTVLSGVASVIFALVLPWLLQKLLYSSKIAIITCLHAAGFVIIVTADSLVLRLVGVCVLELGRANAGITLFAMTAFYSNASIHAIVAGTGVGAVLGTLYYTGVSSWTCVSPRITVAIATPSVLLFVIVYAILDKSPLDQNSQNISFAGVKYNALHDEPNKQPWYRVFSNVEMILALCFVMGVCTGCIYTYTPLIVADKFQDCAEREFAQGILSLGDTAADDVAEKLESSTKKLDELFEKISNELASDDECKSMEIPAPRNVSFQITVLTSRATQNSARDSQL</sequence>
<evidence type="ECO:0000256" key="4">
    <source>
        <dbReference type="ARBA" id="ARBA00022692"/>
    </source>
</evidence>
<keyword evidence="7" id="KW-0458">Lysosome</keyword>
<evidence type="ECO:0000256" key="7">
    <source>
        <dbReference type="RuleBase" id="RU361113"/>
    </source>
</evidence>
<evidence type="ECO:0000256" key="6">
    <source>
        <dbReference type="ARBA" id="ARBA00023136"/>
    </source>
</evidence>
<dbReference type="EMBL" id="MU825427">
    <property type="protein sequence ID" value="KAJ7389623.1"/>
    <property type="molecule type" value="Genomic_DNA"/>
</dbReference>
<evidence type="ECO:0000313" key="8">
    <source>
        <dbReference type="EMBL" id="KAJ7389623.1"/>
    </source>
</evidence>
<evidence type="ECO:0000256" key="1">
    <source>
        <dbReference type="ARBA" id="ARBA00004127"/>
    </source>
</evidence>
<dbReference type="Proteomes" id="UP001163046">
    <property type="component" value="Unassembled WGS sequence"/>
</dbReference>
<feature type="transmembrane region" description="Helical" evidence="7">
    <location>
        <begin position="247"/>
        <end position="265"/>
    </location>
</feature>
<comment type="subcellular location">
    <subcellularLocation>
        <location evidence="1">Endomembrane system</location>
        <topology evidence="1">Multi-pass membrane protein</topology>
    </subcellularLocation>
    <subcellularLocation>
        <location evidence="7">Lysosome membrane</location>
        <topology evidence="7">Multi-pass membrane protein</topology>
    </subcellularLocation>
</comment>
<evidence type="ECO:0000256" key="2">
    <source>
        <dbReference type="ARBA" id="ARBA00007467"/>
    </source>
</evidence>
<dbReference type="SUPFAM" id="SSF103473">
    <property type="entry name" value="MFS general substrate transporter"/>
    <property type="match status" value="1"/>
</dbReference>
<feature type="transmembrane region" description="Helical" evidence="7">
    <location>
        <begin position="65"/>
        <end position="94"/>
    </location>
</feature>
<keyword evidence="4 7" id="KW-0812">Transmembrane</keyword>
<feature type="transmembrane region" description="Helical" evidence="7">
    <location>
        <begin position="188"/>
        <end position="207"/>
    </location>
</feature>
<proteinExistence type="inferred from homology"/>
<evidence type="ECO:0000256" key="5">
    <source>
        <dbReference type="ARBA" id="ARBA00022989"/>
    </source>
</evidence>
<dbReference type="PANTHER" id="PTHR10981:SF0">
    <property type="entry name" value="BATTENIN"/>
    <property type="match status" value="1"/>
</dbReference>
<dbReference type="GO" id="GO:0051453">
    <property type="term" value="P:regulation of intracellular pH"/>
    <property type="evidence" value="ECO:0007669"/>
    <property type="project" value="TreeGrafter"/>
</dbReference>
<keyword evidence="6 7" id="KW-0472">Membrane</keyword>
<name>A0A9X0D8L3_9CNID</name>
<reference evidence="8" key="1">
    <citation type="submission" date="2023-01" db="EMBL/GenBank/DDBJ databases">
        <title>Genome assembly of the deep-sea coral Lophelia pertusa.</title>
        <authorList>
            <person name="Herrera S."/>
            <person name="Cordes E."/>
        </authorList>
    </citation>
    <scope>NUCLEOTIDE SEQUENCE</scope>
    <source>
        <strain evidence="8">USNM1676648</strain>
        <tissue evidence="8">Polyp</tissue>
    </source>
</reference>
<dbReference type="InterPro" id="IPR003492">
    <property type="entry name" value="Battenin_disease_Cln3"/>
</dbReference>
<dbReference type="AlphaFoldDB" id="A0A9X0D8L3"/>
<organism evidence="8 9">
    <name type="scientific">Desmophyllum pertusum</name>
    <dbReference type="NCBI Taxonomy" id="174260"/>
    <lineage>
        <taxon>Eukaryota</taxon>
        <taxon>Metazoa</taxon>
        <taxon>Cnidaria</taxon>
        <taxon>Anthozoa</taxon>
        <taxon>Hexacorallia</taxon>
        <taxon>Scleractinia</taxon>
        <taxon>Caryophylliina</taxon>
        <taxon>Caryophylliidae</taxon>
        <taxon>Desmophyllum</taxon>
    </lineage>
</organism>
<dbReference type="OrthoDB" id="5965864at2759"/>
<feature type="transmembrane region" description="Helical" evidence="7">
    <location>
        <begin position="37"/>
        <end position="53"/>
    </location>
</feature>
<keyword evidence="5 7" id="KW-1133">Transmembrane helix</keyword>
<dbReference type="Pfam" id="PF02487">
    <property type="entry name" value="CLN3"/>
    <property type="match status" value="1"/>
</dbReference>
<dbReference type="GO" id="GO:0005765">
    <property type="term" value="C:lysosomal membrane"/>
    <property type="evidence" value="ECO:0007669"/>
    <property type="project" value="UniProtKB-SubCell"/>
</dbReference>
<keyword evidence="9" id="KW-1185">Reference proteome</keyword>
<dbReference type="PANTHER" id="PTHR10981">
    <property type="entry name" value="BATTENIN"/>
    <property type="match status" value="1"/>
</dbReference>
<dbReference type="PRINTS" id="PR01315">
    <property type="entry name" value="BATTENIN"/>
</dbReference>
<dbReference type="GO" id="GO:0012505">
    <property type="term" value="C:endomembrane system"/>
    <property type="evidence" value="ECO:0007669"/>
    <property type="project" value="UniProtKB-SubCell"/>
</dbReference>
<comment type="similarity">
    <text evidence="2 7">Belongs to the battenin family.</text>
</comment>
<comment type="caution">
    <text evidence="8">The sequence shown here is derived from an EMBL/GenBank/DDBJ whole genome shotgun (WGS) entry which is preliminary data.</text>
</comment>
<dbReference type="InterPro" id="IPR036259">
    <property type="entry name" value="MFS_trans_sf"/>
</dbReference>
<feature type="transmembrane region" description="Helical" evidence="7">
    <location>
        <begin position="157"/>
        <end position="176"/>
    </location>
</feature>
<gene>
    <name evidence="8" type="primary">BTN1_20</name>
    <name evidence="8" type="ORF">OS493_029962</name>
</gene>